<dbReference type="InterPro" id="IPR044214">
    <property type="entry name" value="EDS1-like"/>
</dbReference>
<evidence type="ECO:0000259" key="9">
    <source>
        <dbReference type="Pfam" id="PF18117"/>
    </source>
</evidence>
<evidence type="ECO:0000256" key="4">
    <source>
        <dbReference type="ARBA" id="ARBA00022801"/>
    </source>
</evidence>
<dbReference type="GO" id="GO:0006629">
    <property type="term" value="P:lipid metabolic process"/>
    <property type="evidence" value="ECO:0007669"/>
    <property type="project" value="InterPro"/>
</dbReference>
<dbReference type="InterPro" id="IPR041266">
    <property type="entry name" value="EDS1_EP"/>
</dbReference>
<evidence type="ECO:0000256" key="3">
    <source>
        <dbReference type="ARBA" id="ARBA00022490"/>
    </source>
</evidence>
<keyword evidence="4" id="KW-0378">Hydrolase</keyword>
<comment type="caution">
    <text evidence="10">The sequence shown here is derived from an EMBL/GenBank/DDBJ whole genome shotgun (WGS) entry which is preliminary data.</text>
</comment>
<evidence type="ECO:0000256" key="7">
    <source>
        <dbReference type="SAM" id="Coils"/>
    </source>
</evidence>
<dbReference type="EMBL" id="BKCJ010001880">
    <property type="protein sequence ID" value="GEU44689.1"/>
    <property type="molecule type" value="Genomic_DNA"/>
</dbReference>
<feature type="coiled-coil region" evidence="7">
    <location>
        <begin position="586"/>
        <end position="624"/>
    </location>
</feature>
<evidence type="ECO:0000256" key="2">
    <source>
        <dbReference type="ARBA" id="ARBA00004496"/>
    </source>
</evidence>
<evidence type="ECO:0000256" key="5">
    <source>
        <dbReference type="ARBA" id="ARBA00022821"/>
    </source>
</evidence>
<dbReference type="AlphaFoldDB" id="A0A6L2K6Q4"/>
<dbReference type="GO" id="GO:0005634">
    <property type="term" value="C:nucleus"/>
    <property type="evidence" value="ECO:0007669"/>
    <property type="project" value="UniProtKB-SubCell"/>
</dbReference>
<protein>
    <submittedName>
        <fullName evidence="10">Protein EDS1-like</fullName>
    </submittedName>
</protein>
<proteinExistence type="predicted"/>
<dbReference type="InterPro" id="IPR029058">
    <property type="entry name" value="AB_hydrolase_fold"/>
</dbReference>
<dbReference type="GO" id="GO:0005737">
    <property type="term" value="C:cytoplasm"/>
    <property type="evidence" value="ECO:0007669"/>
    <property type="project" value="UniProtKB-SubCell"/>
</dbReference>
<comment type="subcellular location">
    <subcellularLocation>
        <location evidence="2">Cytoplasm</location>
    </subcellularLocation>
    <subcellularLocation>
        <location evidence="1">Nucleus</location>
    </subcellularLocation>
</comment>
<keyword evidence="5" id="KW-0611">Plant defense</keyword>
<dbReference type="PANTHER" id="PTHR47090">
    <property type="entry name" value="PROTEIN EDS1-RELATED"/>
    <property type="match status" value="1"/>
</dbReference>
<keyword evidence="3" id="KW-0963">Cytoplasm</keyword>
<evidence type="ECO:0000259" key="8">
    <source>
        <dbReference type="Pfam" id="PF01764"/>
    </source>
</evidence>
<dbReference type="PANTHER" id="PTHR47090:SF4">
    <property type="entry name" value="FUNGAL LIPASE-LIKE DOMAIN, ALPHA_BETA HYDROLASE"/>
    <property type="match status" value="1"/>
</dbReference>
<reference evidence="10" key="1">
    <citation type="journal article" date="2019" name="Sci. Rep.">
        <title>Draft genome of Tanacetum cinerariifolium, the natural source of mosquito coil.</title>
        <authorList>
            <person name="Yamashiro T."/>
            <person name="Shiraishi A."/>
            <person name="Satake H."/>
            <person name="Nakayama K."/>
        </authorList>
    </citation>
    <scope>NUCLEOTIDE SEQUENCE</scope>
</reference>
<dbReference type="GO" id="GO:0016787">
    <property type="term" value="F:hydrolase activity"/>
    <property type="evidence" value="ECO:0007669"/>
    <property type="project" value="UniProtKB-KW"/>
</dbReference>
<dbReference type="GO" id="GO:0006952">
    <property type="term" value="P:defense response"/>
    <property type="evidence" value="ECO:0007669"/>
    <property type="project" value="UniProtKB-KW"/>
</dbReference>
<feature type="domain" description="EDS1 EP" evidence="9">
    <location>
        <begin position="461"/>
        <end position="639"/>
    </location>
</feature>
<organism evidence="10">
    <name type="scientific">Tanacetum cinerariifolium</name>
    <name type="common">Dalmatian daisy</name>
    <name type="synonym">Chrysanthemum cinerariifolium</name>
    <dbReference type="NCBI Taxonomy" id="118510"/>
    <lineage>
        <taxon>Eukaryota</taxon>
        <taxon>Viridiplantae</taxon>
        <taxon>Streptophyta</taxon>
        <taxon>Embryophyta</taxon>
        <taxon>Tracheophyta</taxon>
        <taxon>Spermatophyta</taxon>
        <taxon>Magnoliopsida</taxon>
        <taxon>eudicotyledons</taxon>
        <taxon>Gunneridae</taxon>
        <taxon>Pentapetalae</taxon>
        <taxon>asterids</taxon>
        <taxon>campanulids</taxon>
        <taxon>Asterales</taxon>
        <taxon>Asteraceae</taxon>
        <taxon>Asteroideae</taxon>
        <taxon>Anthemideae</taxon>
        <taxon>Anthemidinae</taxon>
        <taxon>Tanacetum</taxon>
    </lineage>
</organism>
<accession>A0A6L2K6Q4</accession>
<dbReference type="SUPFAM" id="SSF53474">
    <property type="entry name" value="alpha/beta-Hydrolases"/>
    <property type="match status" value="1"/>
</dbReference>
<keyword evidence="7" id="KW-0175">Coiled coil</keyword>
<dbReference type="Gene3D" id="3.40.50.1820">
    <property type="entry name" value="alpha/beta hydrolase"/>
    <property type="match status" value="1"/>
</dbReference>
<feature type="domain" description="Fungal lipase-type" evidence="8">
    <location>
        <begin position="55"/>
        <end position="205"/>
    </location>
</feature>
<evidence type="ECO:0000256" key="6">
    <source>
        <dbReference type="ARBA" id="ARBA00023242"/>
    </source>
</evidence>
<keyword evidence="6" id="KW-0539">Nucleus</keyword>
<gene>
    <name evidence="10" type="ORF">Tci_016667</name>
</gene>
<name>A0A6L2K6Q4_TANCI</name>
<dbReference type="InterPro" id="IPR002921">
    <property type="entry name" value="Fungal_lipase-type"/>
</dbReference>
<evidence type="ECO:0000313" key="10">
    <source>
        <dbReference type="EMBL" id="GEU44689.1"/>
    </source>
</evidence>
<dbReference type="Pfam" id="PF18117">
    <property type="entry name" value="EDS1_EP"/>
    <property type="match status" value="1"/>
</dbReference>
<sequence length="645" mass="74576">MNMEVDSGSVKLSLRNELINDALILSLEVQKQNEHYLTNTKRQGSSSSVSSEVFIIAFKGSREVKDWYHDDHFGETDVDQSLFPSLKRIGEDLPAKVNKAILQKFQDLLNEPGFKAEVEKAVLVDKKKILFTGHLYGGALACFATLWMLDEYTRKQKIIFPIGCVTFGSPLIGNETLSHAVRREKWSGHFTHYVMEHDIVPRIMLAPKTSIQEHLHNILQNSLKHVNHITQKSSKIAKLFSRKKLEQTIDIDQLVKPDEVVAFFESVLIKASSVASHDAYDLMEPTGTLKEKLSVDYVKISPYRPFGEYVFCTCDETQGPDAPRQQLIVENPSAVLQLLFCFMQLPNENQDIAKFALNSLDESLGYEEELNKNGLQLQNMVKLNELNEKLWTSNHTTDDVVRTSNKALFELTADAKWCLMAAEESEKGKKENEKLIDTYMKKNHIKKNKDDKSIEDILEEIRSYKEKPTNGKKDYYDAFFGQDVQDDFLANVNRLEQAKIWDVIVEMVIRKDLPDEFEGRDEWVILGTEFRRLVEVLDIANYYRHSKGQGSKPYMSVRPKRYKFTQRWHEHANVMAFESVSESNFVAEIEELIIEVETRKKKTRAEVKEEMRLINEKVHKWRSEIKDNNVFWGESVFSKLQEKLA</sequence>
<dbReference type="Pfam" id="PF01764">
    <property type="entry name" value="Lipase_3"/>
    <property type="match status" value="1"/>
</dbReference>
<evidence type="ECO:0000256" key="1">
    <source>
        <dbReference type="ARBA" id="ARBA00004123"/>
    </source>
</evidence>